<dbReference type="GO" id="GO:0051287">
    <property type="term" value="F:NAD binding"/>
    <property type="evidence" value="ECO:0007669"/>
    <property type="project" value="InterPro"/>
</dbReference>
<feature type="domain" description="D-isomer specific 2-hydroxyacid dehydrogenase NAD-binding" evidence="6">
    <location>
        <begin position="116"/>
        <end position="312"/>
    </location>
</feature>
<dbReference type="Pfam" id="PF00389">
    <property type="entry name" value="2-Hacid_dh"/>
    <property type="match status" value="1"/>
</dbReference>
<dbReference type="EMBL" id="PNIE01000097">
    <property type="protein sequence ID" value="PMP60902.1"/>
    <property type="molecule type" value="Genomic_DNA"/>
</dbReference>
<evidence type="ECO:0000256" key="3">
    <source>
        <dbReference type="ARBA" id="ARBA00023027"/>
    </source>
</evidence>
<reference evidence="7 8" key="1">
    <citation type="submission" date="2018-01" db="EMBL/GenBank/DDBJ databases">
        <title>Metagenomic assembled genomes from two thermal pools in the Uzon Caldera, Kamchatka, Russia.</title>
        <authorList>
            <person name="Wilkins L."/>
            <person name="Ettinger C."/>
        </authorList>
    </citation>
    <scope>NUCLEOTIDE SEQUENCE [LARGE SCALE GENOMIC DNA]</scope>
    <source>
        <strain evidence="7">ZAV-15</strain>
    </source>
</reference>
<dbReference type="PANTHER" id="PTHR43026">
    <property type="entry name" value="2-HYDROXYACID DEHYDROGENASE HOMOLOG 1-RELATED"/>
    <property type="match status" value="1"/>
</dbReference>
<evidence type="ECO:0000259" key="5">
    <source>
        <dbReference type="Pfam" id="PF00389"/>
    </source>
</evidence>
<dbReference type="SUPFAM" id="SSF52283">
    <property type="entry name" value="Formate/glycerate dehydrogenase catalytic domain-like"/>
    <property type="match status" value="1"/>
</dbReference>
<gene>
    <name evidence="7" type="ORF">C0197_06445</name>
</gene>
<comment type="similarity">
    <text evidence="1 4">Belongs to the D-isomer specific 2-hydroxyacid dehydrogenase family.</text>
</comment>
<proteinExistence type="inferred from homology"/>
<dbReference type="InterPro" id="IPR006140">
    <property type="entry name" value="D-isomer_DH_NAD-bd"/>
</dbReference>
<evidence type="ECO:0000256" key="1">
    <source>
        <dbReference type="ARBA" id="ARBA00005854"/>
    </source>
</evidence>
<evidence type="ECO:0000256" key="2">
    <source>
        <dbReference type="ARBA" id="ARBA00023002"/>
    </source>
</evidence>
<dbReference type="GO" id="GO:0008720">
    <property type="term" value="F:D-lactate dehydrogenase (NAD+) activity"/>
    <property type="evidence" value="ECO:0007669"/>
    <property type="project" value="TreeGrafter"/>
</dbReference>
<accession>A0A2N7PI37</accession>
<dbReference type="PROSITE" id="PS00671">
    <property type="entry name" value="D_2_HYDROXYACID_DH_3"/>
    <property type="match status" value="1"/>
</dbReference>
<dbReference type="InterPro" id="IPR036291">
    <property type="entry name" value="NAD(P)-bd_dom_sf"/>
</dbReference>
<organism evidence="7 8">
    <name type="scientific">Caldimicrobium thiodismutans</name>
    <dbReference type="NCBI Taxonomy" id="1653476"/>
    <lineage>
        <taxon>Bacteria</taxon>
        <taxon>Pseudomonadati</taxon>
        <taxon>Thermodesulfobacteriota</taxon>
        <taxon>Thermodesulfobacteria</taxon>
        <taxon>Thermodesulfobacteriales</taxon>
        <taxon>Thermodesulfobacteriaceae</taxon>
        <taxon>Caldimicrobium</taxon>
    </lineage>
</organism>
<evidence type="ECO:0000256" key="4">
    <source>
        <dbReference type="RuleBase" id="RU003719"/>
    </source>
</evidence>
<feature type="domain" description="D-isomer specific 2-hydroxyacid dehydrogenase catalytic" evidence="5">
    <location>
        <begin position="26"/>
        <end position="336"/>
    </location>
</feature>
<dbReference type="InterPro" id="IPR029752">
    <property type="entry name" value="D-isomer_DH_CS1"/>
</dbReference>
<dbReference type="InterPro" id="IPR058205">
    <property type="entry name" value="D-LDH-like"/>
</dbReference>
<dbReference type="InterPro" id="IPR006139">
    <property type="entry name" value="D-isomer_2_OHA_DH_cat_dom"/>
</dbReference>
<keyword evidence="3" id="KW-0520">NAD</keyword>
<dbReference type="PROSITE" id="PS00065">
    <property type="entry name" value="D_2_HYDROXYACID_DH_1"/>
    <property type="match status" value="1"/>
</dbReference>
<name>A0A2N7PI37_9BACT</name>
<dbReference type="Gene3D" id="3.40.50.720">
    <property type="entry name" value="NAD(P)-binding Rossmann-like Domain"/>
    <property type="match status" value="2"/>
</dbReference>
<keyword evidence="2 4" id="KW-0560">Oxidoreductase</keyword>
<dbReference type="SUPFAM" id="SSF51735">
    <property type="entry name" value="NAD(P)-binding Rossmann-fold domains"/>
    <property type="match status" value="1"/>
</dbReference>
<sequence length="347" mass="39925">MGENIVFFEAKDWEKEFFIKHLKERILKEYPDLQISFNTVPLNKDTASNFKDTGIAVIYVNSLIDEETLEHLPLLKLIITRSTGMDHIDLLSCKKRNIFVTNVPLYASITVAEHTFALIFALARKLRRNFEKIQQLDFSREGLMGMDLFGKTLGVIGTGNIGSHLCRLGFGIGMKILAFDLEPSRELEEKYKVQYVSLDTLLRESDVITVMVPYYSKTHHLINLENIKLVKEKAMLINTARGPVVDTEALLWALQNGRLQGGIALDVFEGEKLLLEESYLKDSEIPSRIMKKALMTLHLLKYSNVIFTPHIAYYTEEAMKRLMDYIIEELKYYLKYGVSKAEFEGFF</sequence>
<dbReference type="Pfam" id="PF02826">
    <property type="entry name" value="2-Hacid_dh_C"/>
    <property type="match status" value="1"/>
</dbReference>
<dbReference type="AlphaFoldDB" id="A0A2N7PI37"/>
<evidence type="ECO:0000313" key="7">
    <source>
        <dbReference type="EMBL" id="PMP60902.1"/>
    </source>
</evidence>
<dbReference type="PANTHER" id="PTHR43026:SF1">
    <property type="entry name" value="2-HYDROXYACID DEHYDROGENASE HOMOLOG 1-RELATED"/>
    <property type="match status" value="1"/>
</dbReference>
<protein>
    <submittedName>
        <fullName evidence="7">Hydroxyacid dehydrogenase</fullName>
    </submittedName>
</protein>
<dbReference type="Proteomes" id="UP000235731">
    <property type="component" value="Unassembled WGS sequence"/>
</dbReference>
<evidence type="ECO:0000313" key="8">
    <source>
        <dbReference type="Proteomes" id="UP000235731"/>
    </source>
</evidence>
<evidence type="ECO:0000259" key="6">
    <source>
        <dbReference type="Pfam" id="PF02826"/>
    </source>
</evidence>
<dbReference type="InterPro" id="IPR029753">
    <property type="entry name" value="D-isomer_DH_CS"/>
</dbReference>
<comment type="caution">
    <text evidence="7">The sequence shown here is derived from an EMBL/GenBank/DDBJ whole genome shotgun (WGS) entry which is preliminary data.</text>
</comment>